<dbReference type="AlphaFoldDB" id="A0A1Y1XJQ1"/>
<evidence type="ECO:0000313" key="3">
    <source>
        <dbReference type="Proteomes" id="UP000193498"/>
    </source>
</evidence>
<gene>
    <name evidence="2" type="ORF">K493DRAFT_411381</name>
</gene>
<accession>A0A1Y1XJQ1</accession>
<feature type="compositionally biased region" description="Low complexity" evidence="1">
    <location>
        <begin position="261"/>
        <end position="281"/>
    </location>
</feature>
<evidence type="ECO:0000256" key="1">
    <source>
        <dbReference type="SAM" id="MobiDB-lite"/>
    </source>
</evidence>
<sequence>MSIAIEQCNALSQTGVPQWNFSPSNPCDCGNGLLYFGCQEDKINQITLTCPDDKPVKLISALEKIPTLQRLVVNNCNLADDNPDYLQVAHNLQYIGFINVTMTPPLPQQLFTKGRFVDFSLTNPAVNLEMISFRSESPACLDGKSPEAFKCSELLDCGSVSCRDMDKPPYLATQPSVSSVRPSSSTDLAHSSSTSHTSDSPAHTSSITHSSDTSVNSPISHSSHTVDASSHPTSRPVESSKSADQPYSTSKGQHVSSSIDSTSVPVKSSAAVSSSSTSAAHSDSEAKPSGEPEPPVAESHHSLASKQDIQLTLYGVLGALMMLVCIPGLV</sequence>
<feature type="compositionally biased region" description="Polar residues" evidence="1">
    <location>
        <begin position="218"/>
        <end position="260"/>
    </location>
</feature>
<keyword evidence="3" id="KW-1185">Reference proteome</keyword>
<dbReference type="InParanoid" id="A0A1Y1XJQ1"/>
<feature type="compositionally biased region" description="Low complexity" evidence="1">
    <location>
        <begin position="175"/>
        <end position="217"/>
    </location>
</feature>
<comment type="caution">
    <text evidence="2">The sequence shown here is derived from an EMBL/GenBank/DDBJ whole genome shotgun (WGS) entry which is preliminary data.</text>
</comment>
<feature type="region of interest" description="Disordered" evidence="1">
    <location>
        <begin position="169"/>
        <end position="303"/>
    </location>
</feature>
<organism evidence="2 3">
    <name type="scientific">Basidiobolus meristosporus CBS 931.73</name>
    <dbReference type="NCBI Taxonomy" id="1314790"/>
    <lineage>
        <taxon>Eukaryota</taxon>
        <taxon>Fungi</taxon>
        <taxon>Fungi incertae sedis</taxon>
        <taxon>Zoopagomycota</taxon>
        <taxon>Entomophthoromycotina</taxon>
        <taxon>Basidiobolomycetes</taxon>
        <taxon>Basidiobolales</taxon>
        <taxon>Basidiobolaceae</taxon>
        <taxon>Basidiobolus</taxon>
    </lineage>
</organism>
<name>A0A1Y1XJQ1_9FUNG</name>
<evidence type="ECO:0000313" key="2">
    <source>
        <dbReference type="EMBL" id="ORX85943.1"/>
    </source>
</evidence>
<dbReference type="EMBL" id="MCFE01000582">
    <property type="protein sequence ID" value="ORX85943.1"/>
    <property type="molecule type" value="Genomic_DNA"/>
</dbReference>
<protein>
    <submittedName>
        <fullName evidence="2">Uncharacterized protein</fullName>
    </submittedName>
</protein>
<proteinExistence type="predicted"/>
<reference evidence="2 3" key="1">
    <citation type="submission" date="2016-07" db="EMBL/GenBank/DDBJ databases">
        <title>Pervasive Adenine N6-methylation of Active Genes in Fungi.</title>
        <authorList>
            <consortium name="DOE Joint Genome Institute"/>
            <person name="Mondo S.J."/>
            <person name="Dannebaum R.O."/>
            <person name="Kuo R.C."/>
            <person name="Labutti K."/>
            <person name="Haridas S."/>
            <person name="Kuo A."/>
            <person name="Salamov A."/>
            <person name="Ahrendt S.R."/>
            <person name="Lipzen A."/>
            <person name="Sullivan W."/>
            <person name="Andreopoulos W.B."/>
            <person name="Clum A."/>
            <person name="Lindquist E."/>
            <person name="Daum C."/>
            <person name="Ramamoorthy G.K."/>
            <person name="Gryganskyi A."/>
            <person name="Culley D."/>
            <person name="Magnuson J.K."/>
            <person name="James T.Y."/>
            <person name="O'Malley M.A."/>
            <person name="Stajich J.E."/>
            <person name="Spatafora J.W."/>
            <person name="Visel A."/>
            <person name="Grigoriev I.V."/>
        </authorList>
    </citation>
    <scope>NUCLEOTIDE SEQUENCE [LARGE SCALE GENOMIC DNA]</scope>
    <source>
        <strain evidence="2 3">CBS 931.73</strain>
    </source>
</reference>
<dbReference type="Proteomes" id="UP000193498">
    <property type="component" value="Unassembled WGS sequence"/>
</dbReference>